<dbReference type="SUPFAM" id="SSF74650">
    <property type="entry name" value="Galactose mutarotase-like"/>
    <property type="match status" value="1"/>
</dbReference>
<proteinExistence type="inferred from homology"/>
<dbReference type="OrthoDB" id="6394136at2"/>
<dbReference type="NCBIfam" id="TIGR04183">
    <property type="entry name" value="Por_Secre_tail"/>
    <property type="match status" value="1"/>
</dbReference>
<dbReference type="GO" id="GO:0030246">
    <property type="term" value="F:carbohydrate binding"/>
    <property type="evidence" value="ECO:0007669"/>
    <property type="project" value="InterPro"/>
</dbReference>
<dbReference type="Proteomes" id="UP000028712">
    <property type="component" value="Unassembled WGS sequence"/>
</dbReference>
<dbReference type="GO" id="GO:0005975">
    <property type="term" value="P:carbohydrate metabolic process"/>
    <property type="evidence" value="ECO:0007669"/>
    <property type="project" value="InterPro"/>
</dbReference>
<reference evidence="10 12" key="1">
    <citation type="submission" date="2014-07" db="EMBL/GenBank/DDBJ databases">
        <title>Genome of Flavobacterium hydatis DSM 2063.</title>
        <authorList>
            <person name="Pipes S.E."/>
            <person name="Stropko S.J."/>
            <person name="Newman J.D."/>
        </authorList>
    </citation>
    <scope>NUCLEOTIDE SEQUENCE [LARGE SCALE GENOMIC DNA]</scope>
    <source>
        <strain evidence="10 12">DSM 2063</strain>
    </source>
</reference>
<evidence type="ECO:0000313" key="11">
    <source>
        <dbReference type="EMBL" id="OXA86807.1"/>
    </source>
</evidence>
<feature type="domain" description="Secretion system C-terminal sorting" evidence="9">
    <location>
        <begin position="857"/>
        <end position="926"/>
    </location>
</feature>
<comment type="cofactor">
    <cofactor evidence="1">
        <name>Ca(2+)</name>
        <dbReference type="ChEBI" id="CHEBI:29108"/>
    </cofactor>
</comment>
<keyword evidence="6" id="KW-0456">Lyase</keyword>
<protein>
    <submittedName>
        <fullName evidence="10">Secretion protein Por</fullName>
    </submittedName>
    <submittedName>
        <fullName evidence="11">T9SS C-terminal target domain-containing protein</fullName>
    </submittedName>
</protein>
<accession>A0A086A7B2</accession>
<name>A0A086A7B2_FLAHY</name>
<comment type="caution">
    <text evidence="10">The sequence shown here is derived from an EMBL/GenBank/DDBJ whole genome shotgun (WGS) entry which is preliminary data.</text>
</comment>
<keyword evidence="5" id="KW-0106">Calcium</keyword>
<dbReference type="EMBL" id="MUGY01000043">
    <property type="protein sequence ID" value="OXA86807.1"/>
    <property type="molecule type" value="Genomic_DNA"/>
</dbReference>
<dbReference type="InterPro" id="IPR003159">
    <property type="entry name" value="Lyase_8_central_dom"/>
</dbReference>
<dbReference type="Gene3D" id="2.70.98.10">
    <property type="match status" value="1"/>
</dbReference>
<organism evidence="10 12">
    <name type="scientific">Flavobacterium hydatis</name>
    <name type="common">Cytophaga aquatilis</name>
    <dbReference type="NCBI Taxonomy" id="991"/>
    <lineage>
        <taxon>Bacteria</taxon>
        <taxon>Pseudomonadati</taxon>
        <taxon>Bacteroidota</taxon>
        <taxon>Flavobacteriia</taxon>
        <taxon>Flavobacteriales</taxon>
        <taxon>Flavobacteriaceae</taxon>
        <taxon>Flavobacterium</taxon>
    </lineage>
</organism>
<dbReference type="Proteomes" id="UP000198424">
    <property type="component" value="Unassembled WGS sequence"/>
</dbReference>
<feature type="domain" description="Polysaccharide lyase family 8 central" evidence="7">
    <location>
        <begin position="429"/>
        <end position="676"/>
    </location>
</feature>
<dbReference type="GO" id="GO:0016837">
    <property type="term" value="F:carbon-oxygen lyase activity, acting on polysaccharides"/>
    <property type="evidence" value="ECO:0007669"/>
    <property type="project" value="UniProtKB-ARBA"/>
</dbReference>
<dbReference type="Pfam" id="PF09093">
    <property type="entry name" value="Lyase_catalyt"/>
    <property type="match status" value="1"/>
</dbReference>
<keyword evidence="4" id="KW-0732">Signal</keyword>
<dbReference type="STRING" id="991.IW20_18490"/>
<dbReference type="InterPro" id="IPR039174">
    <property type="entry name" value="Chondroitin_ABC_lyase"/>
</dbReference>
<evidence type="ECO:0000259" key="7">
    <source>
        <dbReference type="Pfam" id="PF02278"/>
    </source>
</evidence>
<evidence type="ECO:0000256" key="1">
    <source>
        <dbReference type="ARBA" id="ARBA00001913"/>
    </source>
</evidence>
<evidence type="ECO:0000259" key="8">
    <source>
        <dbReference type="Pfam" id="PF09093"/>
    </source>
</evidence>
<dbReference type="Gene3D" id="2.60.220.10">
    <property type="entry name" value="Polysaccharide lyase family 8-like, C-terminal"/>
    <property type="match status" value="1"/>
</dbReference>
<dbReference type="InterPro" id="IPR011013">
    <property type="entry name" value="Gal_mutarotase_sf_dom"/>
</dbReference>
<evidence type="ECO:0000256" key="4">
    <source>
        <dbReference type="ARBA" id="ARBA00022729"/>
    </source>
</evidence>
<evidence type="ECO:0000256" key="2">
    <source>
        <dbReference type="ARBA" id="ARBA00006699"/>
    </source>
</evidence>
<dbReference type="GO" id="GO:0006027">
    <property type="term" value="P:glycosaminoglycan catabolic process"/>
    <property type="evidence" value="ECO:0007669"/>
    <property type="project" value="InterPro"/>
</dbReference>
<comment type="similarity">
    <text evidence="2">Belongs to the polysaccharide lyase 8 family.</text>
</comment>
<evidence type="ECO:0000256" key="6">
    <source>
        <dbReference type="ARBA" id="ARBA00023239"/>
    </source>
</evidence>
<dbReference type="Gene3D" id="1.50.10.100">
    <property type="entry name" value="Chondroitin AC/alginate lyase"/>
    <property type="match status" value="1"/>
</dbReference>
<dbReference type="InterPro" id="IPR014718">
    <property type="entry name" value="GH-type_carb-bd"/>
</dbReference>
<dbReference type="InterPro" id="IPR011071">
    <property type="entry name" value="Lyase_8-like_C"/>
</dbReference>
<evidence type="ECO:0000313" key="12">
    <source>
        <dbReference type="Proteomes" id="UP000028712"/>
    </source>
</evidence>
<evidence type="ECO:0000256" key="3">
    <source>
        <dbReference type="ARBA" id="ARBA00011245"/>
    </source>
</evidence>
<reference evidence="11 13" key="2">
    <citation type="submission" date="2016-11" db="EMBL/GenBank/DDBJ databases">
        <title>Whole genomes of Flavobacteriaceae.</title>
        <authorList>
            <person name="Stine C."/>
            <person name="Li C."/>
            <person name="Tadesse D."/>
        </authorList>
    </citation>
    <scope>NUCLEOTIDE SEQUENCE [LARGE SCALE GENOMIC DNA]</scope>
    <source>
        <strain evidence="11 13">ATCC 29551</strain>
    </source>
</reference>
<dbReference type="SUPFAM" id="SSF48230">
    <property type="entry name" value="Chondroitin AC/alginate lyase"/>
    <property type="match status" value="1"/>
</dbReference>
<dbReference type="GO" id="GO:0005576">
    <property type="term" value="C:extracellular region"/>
    <property type="evidence" value="ECO:0007669"/>
    <property type="project" value="InterPro"/>
</dbReference>
<dbReference type="InterPro" id="IPR008929">
    <property type="entry name" value="Chondroitin_lyas"/>
</dbReference>
<dbReference type="PANTHER" id="PTHR37322">
    <property type="match status" value="1"/>
</dbReference>
<dbReference type="InterPro" id="IPR026444">
    <property type="entry name" value="Secre_tail"/>
</dbReference>
<comment type="subunit">
    <text evidence="3">Monomer.</text>
</comment>
<dbReference type="InterPro" id="IPR015177">
    <property type="entry name" value="Lyase_catalyt"/>
</dbReference>
<dbReference type="Pfam" id="PF18962">
    <property type="entry name" value="Por_Secre_tail"/>
    <property type="match status" value="1"/>
</dbReference>
<gene>
    <name evidence="11" type="ORF">B0A62_23345</name>
    <name evidence="10" type="ORF">IW20_18490</name>
</gene>
<dbReference type="PANTHER" id="PTHR37322:SF3">
    <property type="entry name" value="CHONDROITIN SULFATE ABC EXOLYASE"/>
    <property type="match status" value="1"/>
</dbReference>
<dbReference type="EMBL" id="JPRM01000031">
    <property type="protein sequence ID" value="KFF12576.1"/>
    <property type="molecule type" value="Genomic_DNA"/>
</dbReference>
<dbReference type="SUPFAM" id="SSF49863">
    <property type="entry name" value="Hyaluronate lyase-like, C-terminal domain"/>
    <property type="match status" value="1"/>
</dbReference>
<evidence type="ECO:0000313" key="10">
    <source>
        <dbReference type="EMBL" id="KFF12576.1"/>
    </source>
</evidence>
<keyword evidence="13" id="KW-1185">Reference proteome</keyword>
<evidence type="ECO:0000256" key="5">
    <source>
        <dbReference type="ARBA" id="ARBA00022837"/>
    </source>
</evidence>
<evidence type="ECO:0000313" key="13">
    <source>
        <dbReference type="Proteomes" id="UP000198424"/>
    </source>
</evidence>
<sequence>MRKKLLLSGWLIAIVFNFSYGQMSDVNNIKTKYINWLTGENLDYSKAEVNERYSRFLSNGIAAKNLTAYNFASPGPVWNFTVSADQNAYQVLVEQKLIRLVFLYQLKGSVGTPNPDYHNPVLRDMILSLFNYMKAKGISSTTDFDYLSIPATEEVITSGHGVCLRSSGYATAIFLMKEELIAAGEFTHHMGALNALTAFIAPEFQYFNFTNPGYNSDVIRSSVQQRLCYVLAQDDSENSKLANMDFLKRFINNALKISNGWNDCIKPDFITYHHRGAYANTYGVEALQQSSIMNMMLKNTGYELNTEAQSNLKKAILNYSKFSKGFEMPLGLAGRFPTNTDALNDLRPALAFLYVTDPANNQEAGREFIRLWNLSTTANTALLRQNALSITMVYTPSGVMDILQTLNSGLTPLPEITEGQFNFPYAGLSVHKYNGFQVSAKGTSKHIWHFENSSTENVFGRYTSAGALELLTTGNPVTRSSNGYTENGWDWSHVPGTTVAYLPLSTLGTGTMREMNGKSFLAHASLDNNGVFGMDYKDFNSATGMTALKSNFFFKDMILCLGSNIKDTNGTFPVHTTLFQTALADTNTPTYVNGNLATGTSFTTTQTGGGFWATDAIGNGYVIPANSSNTEAITVNRSVQNSRNNANTVNTTGNFATAYINHGIAPTAGKFQYAIVMQGGQTATQQLANNFASYFKIYHQNSQAHIVEYVPDAIFSYVIFNPANVFAYDAVVSVNKPAVVMTQKVDGGNKLKVSLTNPNLGLLTPTETYKWSQISGQNSILNREAQTDVVTLTIKGNWILSSPTNNITTTINGANTDISFNTINGLTIQTELVSPTLGIYNPNTEQDTNGLKVIVAPNPSQTDFKINVKGDSRQDINVYIFDVLGRKIKTLKTNYDQTITLGNDWDSGIYFAEIHQGKNKKTVKLIKQ</sequence>
<dbReference type="eggNOG" id="ENOG502Z8J1">
    <property type="taxonomic scope" value="Bacteria"/>
</dbReference>
<feature type="domain" description="Lyase catalytic" evidence="8">
    <location>
        <begin position="167"/>
        <end position="354"/>
    </location>
</feature>
<dbReference type="AlphaFoldDB" id="A0A086A7B2"/>
<dbReference type="RefSeq" id="WP_035625549.1">
    <property type="nucleotide sequence ID" value="NZ_JBEWQG010000034.1"/>
</dbReference>
<evidence type="ECO:0000259" key="9">
    <source>
        <dbReference type="Pfam" id="PF18962"/>
    </source>
</evidence>
<dbReference type="Pfam" id="PF02278">
    <property type="entry name" value="Lyase_8"/>
    <property type="match status" value="1"/>
</dbReference>